<evidence type="ECO:0000256" key="1">
    <source>
        <dbReference type="ARBA" id="ARBA00023015"/>
    </source>
</evidence>
<dbReference type="PANTHER" id="PTHR30146:SF24">
    <property type="entry name" value="XYLOSE OPERON REGULATORY PROTEIN"/>
    <property type="match status" value="1"/>
</dbReference>
<reference evidence="5 6" key="1">
    <citation type="submission" date="2019-02" db="EMBL/GenBank/DDBJ databases">
        <title>Deep-cultivation of Planctomycetes and their phenomic and genomic characterization uncovers novel biology.</title>
        <authorList>
            <person name="Wiegand S."/>
            <person name="Jogler M."/>
            <person name="Boedeker C."/>
            <person name="Pinto D."/>
            <person name="Vollmers J."/>
            <person name="Rivas-Marin E."/>
            <person name="Kohn T."/>
            <person name="Peeters S.H."/>
            <person name="Heuer A."/>
            <person name="Rast P."/>
            <person name="Oberbeckmann S."/>
            <person name="Bunk B."/>
            <person name="Jeske O."/>
            <person name="Meyerdierks A."/>
            <person name="Storesund J.E."/>
            <person name="Kallscheuer N."/>
            <person name="Luecker S."/>
            <person name="Lage O.M."/>
            <person name="Pohl T."/>
            <person name="Merkel B.J."/>
            <person name="Hornburger P."/>
            <person name="Mueller R.-W."/>
            <person name="Bruemmer F."/>
            <person name="Labrenz M."/>
            <person name="Spormann A.M."/>
            <person name="Op Den Camp H."/>
            <person name="Overmann J."/>
            <person name="Amann R."/>
            <person name="Jetten M.S.M."/>
            <person name="Mascher T."/>
            <person name="Medema M.H."/>
            <person name="Devos D.P."/>
            <person name="Kaster A.-K."/>
            <person name="Ovreas L."/>
            <person name="Rohde M."/>
            <person name="Galperin M.Y."/>
            <person name="Jogler C."/>
        </authorList>
    </citation>
    <scope>NUCLEOTIDE SEQUENCE [LARGE SCALE GENOMIC DNA]</scope>
    <source>
        <strain evidence="5 6">CA85</strain>
    </source>
</reference>
<protein>
    <submittedName>
        <fullName evidence="5">Xylose operon regulatory protein</fullName>
    </submittedName>
</protein>
<dbReference type="InterPro" id="IPR018062">
    <property type="entry name" value="HTH_AraC-typ_CS"/>
</dbReference>
<dbReference type="InterPro" id="IPR018060">
    <property type="entry name" value="HTH_AraC"/>
</dbReference>
<keyword evidence="3" id="KW-0804">Transcription</keyword>
<feature type="domain" description="HTH araC/xylS-type" evidence="4">
    <location>
        <begin position="294"/>
        <end position="392"/>
    </location>
</feature>
<dbReference type="SMART" id="SM00342">
    <property type="entry name" value="HTH_ARAC"/>
    <property type="match status" value="1"/>
</dbReference>
<dbReference type="CDD" id="cd01543">
    <property type="entry name" value="PBP1_XylR"/>
    <property type="match status" value="1"/>
</dbReference>
<keyword evidence="6" id="KW-1185">Reference proteome</keyword>
<comment type="caution">
    <text evidence="5">The sequence shown here is derived from an EMBL/GenBank/DDBJ whole genome shotgun (WGS) entry which is preliminary data.</text>
</comment>
<evidence type="ECO:0000256" key="3">
    <source>
        <dbReference type="ARBA" id="ARBA00023163"/>
    </source>
</evidence>
<dbReference type="Proteomes" id="UP000318053">
    <property type="component" value="Unassembled WGS sequence"/>
</dbReference>
<dbReference type="RefSeq" id="WP_246112823.1">
    <property type="nucleotide sequence ID" value="NZ_SJPK01000007.1"/>
</dbReference>
<dbReference type="EMBL" id="SJPK01000007">
    <property type="protein sequence ID" value="TWT65266.1"/>
    <property type="molecule type" value="Genomic_DNA"/>
</dbReference>
<accession>A0A5C5XPW4</accession>
<dbReference type="SUPFAM" id="SSF53822">
    <property type="entry name" value="Periplasmic binding protein-like I"/>
    <property type="match status" value="1"/>
</dbReference>
<keyword evidence="1" id="KW-0805">Transcription regulation</keyword>
<dbReference type="InterPro" id="IPR009057">
    <property type="entry name" value="Homeodomain-like_sf"/>
</dbReference>
<dbReference type="Gene3D" id="1.10.10.60">
    <property type="entry name" value="Homeodomain-like"/>
    <property type="match status" value="1"/>
</dbReference>
<dbReference type="InterPro" id="IPR028082">
    <property type="entry name" value="Peripla_BP_I"/>
</dbReference>
<dbReference type="PROSITE" id="PS01124">
    <property type="entry name" value="HTH_ARAC_FAMILY_2"/>
    <property type="match status" value="1"/>
</dbReference>
<dbReference type="PANTHER" id="PTHR30146">
    <property type="entry name" value="LACI-RELATED TRANSCRIPTIONAL REPRESSOR"/>
    <property type="match status" value="1"/>
</dbReference>
<dbReference type="PROSITE" id="PS00041">
    <property type="entry name" value="HTH_ARAC_FAMILY_1"/>
    <property type="match status" value="1"/>
</dbReference>
<dbReference type="GO" id="GO:0000976">
    <property type="term" value="F:transcription cis-regulatory region binding"/>
    <property type="evidence" value="ECO:0007669"/>
    <property type="project" value="TreeGrafter"/>
</dbReference>
<dbReference type="InterPro" id="IPR046335">
    <property type="entry name" value="LacI/GalR-like_sensor"/>
</dbReference>
<gene>
    <name evidence="5" type="primary">xylR_2</name>
    <name evidence="5" type="ORF">CA85_31780</name>
</gene>
<organism evidence="5 6">
    <name type="scientific">Allorhodopirellula solitaria</name>
    <dbReference type="NCBI Taxonomy" id="2527987"/>
    <lineage>
        <taxon>Bacteria</taxon>
        <taxon>Pseudomonadati</taxon>
        <taxon>Planctomycetota</taxon>
        <taxon>Planctomycetia</taxon>
        <taxon>Pirellulales</taxon>
        <taxon>Pirellulaceae</taxon>
        <taxon>Allorhodopirellula</taxon>
    </lineage>
</organism>
<evidence type="ECO:0000256" key="2">
    <source>
        <dbReference type="ARBA" id="ARBA00023125"/>
    </source>
</evidence>
<proteinExistence type="predicted"/>
<evidence type="ECO:0000313" key="5">
    <source>
        <dbReference type="EMBL" id="TWT65266.1"/>
    </source>
</evidence>
<sequence length="401" mass="45138">MARTNLPCTTGRGRSADPVLLDERNVLLALNVYNAEIHRGVAKFGRDHRWHIPADLEDPIPRSWSGDGVLTHLGAPQEIWRRLRRFDVPIVDLAESRPQIRLPRVTIDNAAVGHAAADFFLDRGYRHFAFVHRWELGASQRRRDHFRARVVEAGFECEILSWGKEGSGRPDTPEQRRRWMKQRLSRLKTPLAVFASRDVEAVMVIDACLELGLLVPDQIAVLGVGNSEAICECLRVPLSSIEDNSRLVGYEGAALLERLMQGESPPANPLYIPPGKIVERRSTDSLAVEHPQVVAALRFIHDNFSRPIGMADVVKHVAMSRSGLERAFREHSIRPPMEELRHIRLTRAKAMLGESDEKIAAIARITGFQTPHNLCRTFRKQIGLTPREFRSQNRAASSAAV</sequence>
<evidence type="ECO:0000259" key="4">
    <source>
        <dbReference type="PROSITE" id="PS01124"/>
    </source>
</evidence>
<evidence type="ECO:0000313" key="6">
    <source>
        <dbReference type="Proteomes" id="UP000318053"/>
    </source>
</evidence>
<dbReference type="GO" id="GO:0003700">
    <property type="term" value="F:DNA-binding transcription factor activity"/>
    <property type="evidence" value="ECO:0007669"/>
    <property type="project" value="InterPro"/>
</dbReference>
<dbReference type="Pfam" id="PF12833">
    <property type="entry name" value="HTH_18"/>
    <property type="match status" value="1"/>
</dbReference>
<dbReference type="Pfam" id="PF13377">
    <property type="entry name" value="Peripla_BP_3"/>
    <property type="match status" value="1"/>
</dbReference>
<dbReference type="SUPFAM" id="SSF46689">
    <property type="entry name" value="Homeodomain-like"/>
    <property type="match status" value="1"/>
</dbReference>
<keyword evidence="2" id="KW-0238">DNA-binding</keyword>
<dbReference type="Gene3D" id="3.40.50.2300">
    <property type="match status" value="2"/>
</dbReference>
<name>A0A5C5XPW4_9BACT</name>
<dbReference type="AlphaFoldDB" id="A0A5C5XPW4"/>